<evidence type="ECO:0000256" key="6">
    <source>
        <dbReference type="SAM" id="MobiDB-lite"/>
    </source>
</evidence>
<dbReference type="GO" id="GO:0000812">
    <property type="term" value="C:Swr1 complex"/>
    <property type="evidence" value="ECO:0007669"/>
    <property type="project" value="TreeGrafter"/>
</dbReference>
<feature type="region of interest" description="Disordered" evidence="6">
    <location>
        <begin position="374"/>
        <end position="449"/>
    </location>
</feature>
<dbReference type="EMBL" id="OIVN01006160">
    <property type="protein sequence ID" value="SPD26658.1"/>
    <property type="molecule type" value="Genomic_DNA"/>
</dbReference>
<dbReference type="PANTHER" id="PTHR12855">
    <property type="entry name" value="DNA METHYLTRANSFERASE 1-ASSOCIATED PROTEIN 1 FAMILY MEMBER"/>
    <property type="match status" value="1"/>
</dbReference>
<dbReference type="SMART" id="SM00717">
    <property type="entry name" value="SANT"/>
    <property type="match status" value="1"/>
</dbReference>
<keyword evidence="5" id="KW-0539">Nucleus</keyword>
<reference evidence="8" key="1">
    <citation type="submission" date="2018-02" db="EMBL/GenBank/DDBJ databases">
        <authorList>
            <person name="Cohen D.B."/>
            <person name="Kent A.D."/>
        </authorList>
    </citation>
    <scope>NUCLEOTIDE SEQUENCE</scope>
</reference>
<organism evidence="8">
    <name type="scientific">Fagus sylvatica</name>
    <name type="common">Beechnut</name>
    <dbReference type="NCBI Taxonomy" id="28930"/>
    <lineage>
        <taxon>Eukaryota</taxon>
        <taxon>Viridiplantae</taxon>
        <taxon>Streptophyta</taxon>
        <taxon>Embryophyta</taxon>
        <taxon>Tracheophyta</taxon>
        <taxon>Spermatophyta</taxon>
        <taxon>Magnoliopsida</taxon>
        <taxon>eudicotyledons</taxon>
        <taxon>Gunneridae</taxon>
        <taxon>Pentapetalae</taxon>
        <taxon>rosids</taxon>
        <taxon>fabids</taxon>
        <taxon>Fagales</taxon>
        <taxon>Fagaceae</taxon>
        <taxon>Fagus</taxon>
    </lineage>
</organism>
<dbReference type="GO" id="GO:0000122">
    <property type="term" value="P:negative regulation of transcription by RNA polymerase II"/>
    <property type="evidence" value="ECO:0007669"/>
    <property type="project" value="TreeGrafter"/>
</dbReference>
<feature type="region of interest" description="Disordered" evidence="6">
    <location>
        <begin position="241"/>
        <end position="274"/>
    </location>
</feature>
<evidence type="ECO:0000256" key="3">
    <source>
        <dbReference type="ARBA" id="ARBA00023015"/>
    </source>
</evidence>
<dbReference type="GO" id="GO:0006338">
    <property type="term" value="P:chromatin remodeling"/>
    <property type="evidence" value="ECO:0007669"/>
    <property type="project" value="InterPro"/>
</dbReference>
<feature type="domain" description="Myb-like" evidence="7">
    <location>
        <begin position="125"/>
        <end position="174"/>
    </location>
</feature>
<proteinExistence type="predicted"/>
<dbReference type="GO" id="GO:0035267">
    <property type="term" value="C:NuA4 histone acetyltransferase complex"/>
    <property type="evidence" value="ECO:0007669"/>
    <property type="project" value="InterPro"/>
</dbReference>
<dbReference type="CDD" id="cd11658">
    <property type="entry name" value="SANT_DMAP1_like"/>
    <property type="match status" value="1"/>
</dbReference>
<evidence type="ECO:0000256" key="2">
    <source>
        <dbReference type="ARBA" id="ARBA00022853"/>
    </source>
</evidence>
<feature type="compositionally biased region" description="Basic and acidic residues" evidence="6">
    <location>
        <begin position="18"/>
        <end position="36"/>
    </location>
</feature>
<protein>
    <recommendedName>
        <fullName evidence="7">Myb-like domain-containing protein</fullName>
    </recommendedName>
</protein>
<name>A0A2N9IQ57_FAGSY</name>
<dbReference type="Pfam" id="PF05499">
    <property type="entry name" value="DMAP1"/>
    <property type="match status" value="1"/>
</dbReference>
<dbReference type="SUPFAM" id="SSF46689">
    <property type="entry name" value="Homeodomain-like"/>
    <property type="match status" value="1"/>
</dbReference>
<evidence type="ECO:0000256" key="1">
    <source>
        <dbReference type="ARBA" id="ARBA00004123"/>
    </source>
</evidence>
<accession>A0A2N9IQ57</accession>
<keyword evidence="3" id="KW-0805">Transcription regulation</keyword>
<gene>
    <name evidence="8" type="ORF">FSB_LOCUS54540</name>
</gene>
<feature type="compositionally biased region" description="Basic residues" evidence="6">
    <location>
        <begin position="439"/>
        <end position="449"/>
    </location>
</feature>
<dbReference type="InterPro" id="IPR008468">
    <property type="entry name" value="DMAP1"/>
</dbReference>
<evidence type="ECO:0000256" key="5">
    <source>
        <dbReference type="ARBA" id="ARBA00023242"/>
    </source>
</evidence>
<sequence length="449" mass="50183">MDAKDILGLPKNTLPIPQEKKSRTPKDSQRKPDGISREVYALTGGLAPLMPAIDAQLKKQPPKDEKITWQWLPFTNSARKDTLHLYHWVRVVNGVPPTGDYSFAKYNKSVDIVKYTDEEYEKHLTNPAWTKEETDQLFDLCQRFDLRFIVIADRFPSSRTVEELKDRYYSVSRAIVTARAPSPGEVSGHPLVKDSYNVSQDIERKRALSMVLSQTKQQERKDAEVLAEAKRITEVRLAARGAEESELPVPSNAGPDSAERASFPGDTVSPSSNVQLPSATVASSALTADYTSTLASLRMLRVYLRTYALEQMVQAASSSAGLRTIKRVEQTLQELGVNLKPRVPTKAVCAEHLELRKEILTLLNLQKQLQYKESEGSSFRDGSYADTPGTPKRSHRAGDQDRTFVPDMSFGGERVGKRDQKRKAPGRLSEAPSSPAQSKRPRKMKASDL</sequence>
<dbReference type="InterPro" id="IPR027109">
    <property type="entry name" value="Swc4/Dmap1"/>
</dbReference>
<evidence type="ECO:0000256" key="4">
    <source>
        <dbReference type="ARBA" id="ARBA00023163"/>
    </source>
</evidence>
<feature type="region of interest" description="Disordered" evidence="6">
    <location>
        <begin position="1"/>
        <end position="36"/>
    </location>
</feature>
<dbReference type="PANTHER" id="PTHR12855:SF10">
    <property type="entry name" value="DNA METHYLTRANSFERASE 1-ASSOCIATED PROTEIN 1"/>
    <property type="match status" value="1"/>
</dbReference>
<keyword evidence="4" id="KW-0804">Transcription</keyword>
<dbReference type="GO" id="GO:0003714">
    <property type="term" value="F:transcription corepressor activity"/>
    <property type="evidence" value="ECO:0007669"/>
    <property type="project" value="TreeGrafter"/>
</dbReference>
<dbReference type="Pfam" id="PF16282">
    <property type="entry name" value="SANT_DAMP1_like"/>
    <property type="match status" value="1"/>
</dbReference>
<dbReference type="GO" id="GO:0006281">
    <property type="term" value="P:DNA repair"/>
    <property type="evidence" value="ECO:0007669"/>
    <property type="project" value="InterPro"/>
</dbReference>
<dbReference type="Gene3D" id="1.10.10.60">
    <property type="entry name" value="Homeodomain-like"/>
    <property type="match status" value="1"/>
</dbReference>
<evidence type="ECO:0000259" key="7">
    <source>
        <dbReference type="SMART" id="SM00717"/>
    </source>
</evidence>
<comment type="subcellular location">
    <subcellularLocation>
        <location evidence="1">Nucleus</location>
    </subcellularLocation>
</comment>
<dbReference type="FunFam" id="1.10.10.60:FF:000087">
    <property type="entry name" value="DNA methyltransferase 1-associated protein 1"/>
    <property type="match status" value="1"/>
</dbReference>
<evidence type="ECO:0000313" key="8">
    <source>
        <dbReference type="EMBL" id="SPD26658.1"/>
    </source>
</evidence>
<keyword evidence="2" id="KW-0156">Chromatin regulator</keyword>
<dbReference type="InterPro" id="IPR001005">
    <property type="entry name" value="SANT/Myb"/>
</dbReference>
<dbReference type="InterPro" id="IPR032563">
    <property type="entry name" value="DAMP1_SANT-like"/>
</dbReference>
<dbReference type="AlphaFoldDB" id="A0A2N9IQ57"/>
<dbReference type="InterPro" id="IPR009057">
    <property type="entry name" value="Homeodomain-like_sf"/>
</dbReference>